<evidence type="ECO:0000313" key="2">
    <source>
        <dbReference type="EMBL" id="ODR98332.1"/>
    </source>
</evidence>
<name>A0A1E3VXT2_9HYPH</name>
<organism evidence="2 3">
    <name type="scientific">Methyloceanibacter superfactus</name>
    <dbReference type="NCBI Taxonomy" id="1774969"/>
    <lineage>
        <taxon>Bacteria</taxon>
        <taxon>Pseudomonadati</taxon>
        <taxon>Pseudomonadota</taxon>
        <taxon>Alphaproteobacteria</taxon>
        <taxon>Hyphomicrobiales</taxon>
        <taxon>Hyphomicrobiaceae</taxon>
        <taxon>Methyloceanibacter</taxon>
    </lineage>
</organism>
<sequence>MDYVTEAKKFIARAVDAHSPDVVKEHLKMAEWCLGQEIEERDDTVPSDPATVRKAVQAS</sequence>
<gene>
    <name evidence="2" type="ORF">AUC69_10685</name>
</gene>
<evidence type="ECO:0000256" key="1">
    <source>
        <dbReference type="SAM" id="MobiDB-lite"/>
    </source>
</evidence>
<dbReference type="AlphaFoldDB" id="A0A1E3VXT2"/>
<dbReference type="Proteomes" id="UP000094472">
    <property type="component" value="Unassembled WGS sequence"/>
</dbReference>
<dbReference type="STRING" id="1774969.AUC69_10685"/>
<keyword evidence="3" id="KW-1185">Reference proteome</keyword>
<protein>
    <submittedName>
        <fullName evidence="2">Uncharacterized protein</fullName>
    </submittedName>
</protein>
<reference evidence="2 3" key="1">
    <citation type="journal article" date="2016" name="Environ. Microbiol.">
        <title>New Methyloceanibacter diversity from North Sea sediments includes methanotroph containing solely the soluble methane monooxygenase.</title>
        <authorList>
            <person name="Vekeman B."/>
            <person name="Kerckhof F.M."/>
            <person name="Cremers G."/>
            <person name="de Vos P."/>
            <person name="Vandamme P."/>
            <person name="Boon N."/>
            <person name="Op den Camp H.J."/>
            <person name="Heylen K."/>
        </authorList>
    </citation>
    <scope>NUCLEOTIDE SEQUENCE [LARGE SCALE GENOMIC DNA]</scope>
    <source>
        <strain evidence="2 3">R-67175</strain>
    </source>
</reference>
<feature type="region of interest" description="Disordered" evidence="1">
    <location>
        <begin position="40"/>
        <end position="59"/>
    </location>
</feature>
<dbReference type="EMBL" id="LPWF01000023">
    <property type="protein sequence ID" value="ODR98332.1"/>
    <property type="molecule type" value="Genomic_DNA"/>
</dbReference>
<comment type="caution">
    <text evidence="2">The sequence shown here is derived from an EMBL/GenBank/DDBJ whole genome shotgun (WGS) entry which is preliminary data.</text>
</comment>
<dbReference type="RefSeq" id="WP_069441556.1">
    <property type="nucleotide sequence ID" value="NZ_LPWF01000023.1"/>
</dbReference>
<dbReference type="OrthoDB" id="9936514at2"/>
<proteinExistence type="predicted"/>
<accession>A0A1E3VXT2</accession>
<evidence type="ECO:0000313" key="3">
    <source>
        <dbReference type="Proteomes" id="UP000094472"/>
    </source>
</evidence>